<dbReference type="InterPro" id="IPR036255">
    <property type="entry name" value="YgfB-like_sf"/>
</dbReference>
<evidence type="ECO:0000256" key="1">
    <source>
        <dbReference type="ARBA" id="ARBA00038308"/>
    </source>
</evidence>
<dbReference type="GO" id="GO:0005829">
    <property type="term" value="C:cytosol"/>
    <property type="evidence" value="ECO:0007669"/>
    <property type="project" value="TreeGrafter"/>
</dbReference>
<evidence type="ECO:0008006" key="4">
    <source>
        <dbReference type="Google" id="ProtNLM"/>
    </source>
</evidence>
<dbReference type="RefSeq" id="WP_189613768.1">
    <property type="nucleotide sequence ID" value="NZ_BMXR01000023.1"/>
</dbReference>
<dbReference type="Proteomes" id="UP000626148">
    <property type="component" value="Unassembled WGS sequence"/>
</dbReference>
<dbReference type="SUPFAM" id="SSF101327">
    <property type="entry name" value="YgfB-like"/>
    <property type="match status" value="1"/>
</dbReference>
<comment type="caution">
    <text evidence="2">The sequence shown here is derived from an EMBL/GenBank/DDBJ whole genome shotgun (WGS) entry which is preliminary data.</text>
</comment>
<name>A0A918NKN6_9GAMM</name>
<dbReference type="AlphaFoldDB" id="A0A918NKN6"/>
<keyword evidence="3" id="KW-1185">Reference proteome</keyword>
<dbReference type="EMBL" id="BMXR01000023">
    <property type="protein sequence ID" value="GGX75913.1"/>
    <property type="molecule type" value="Genomic_DNA"/>
</dbReference>
<reference evidence="2" key="1">
    <citation type="journal article" date="2014" name="Int. J. Syst. Evol. Microbiol.">
        <title>Complete genome sequence of Corynebacterium casei LMG S-19264T (=DSM 44701T), isolated from a smear-ripened cheese.</title>
        <authorList>
            <consortium name="US DOE Joint Genome Institute (JGI-PGF)"/>
            <person name="Walter F."/>
            <person name="Albersmeier A."/>
            <person name="Kalinowski J."/>
            <person name="Ruckert C."/>
        </authorList>
    </citation>
    <scope>NUCLEOTIDE SEQUENCE</scope>
    <source>
        <strain evidence="2">KCTC 22169</strain>
    </source>
</reference>
<reference evidence="2" key="2">
    <citation type="submission" date="2020-09" db="EMBL/GenBank/DDBJ databases">
        <authorList>
            <person name="Sun Q."/>
            <person name="Kim S."/>
        </authorList>
    </citation>
    <scope>NUCLEOTIDE SEQUENCE</scope>
    <source>
        <strain evidence="2">KCTC 22169</strain>
    </source>
</reference>
<sequence length="195" mass="21064">MSDTTPDAPQMRYEDLAELFRRMGSGQSPTTLHGSLTGVLAAGHRMSSEDWVAWAVDLLGPSETVEEGHHVILKGLYVSTLSALEDTGMSFKPLLPADDAPLADRLEALSDWCGSFLGAFGTVGVVSEGKEIPEEIEEVLEDLSAIAQVDTENDEDAQAEEDFVAISEHVRMGALTLFLEYNQTQSPDGDTPTVH</sequence>
<dbReference type="PANTHER" id="PTHR37528:SF1">
    <property type="entry name" value="UPF0149 PROTEIN YGFB"/>
    <property type="match status" value="1"/>
</dbReference>
<dbReference type="PANTHER" id="PTHR37528">
    <property type="entry name" value="UPF0149 PROTEIN YGFB"/>
    <property type="match status" value="1"/>
</dbReference>
<evidence type="ECO:0000313" key="2">
    <source>
        <dbReference type="EMBL" id="GGX75913.1"/>
    </source>
</evidence>
<comment type="similarity">
    <text evidence="1">Belongs to the UPF0149 family.</text>
</comment>
<organism evidence="2 3">
    <name type="scientific">Saccharospirillum salsuginis</name>
    <dbReference type="NCBI Taxonomy" id="418750"/>
    <lineage>
        <taxon>Bacteria</taxon>
        <taxon>Pseudomonadati</taxon>
        <taxon>Pseudomonadota</taxon>
        <taxon>Gammaproteobacteria</taxon>
        <taxon>Oceanospirillales</taxon>
        <taxon>Saccharospirillaceae</taxon>
        <taxon>Saccharospirillum</taxon>
    </lineage>
</organism>
<dbReference type="InterPro" id="IPR011978">
    <property type="entry name" value="YgfB-like"/>
</dbReference>
<protein>
    <recommendedName>
        <fullName evidence="4">YecA family protein</fullName>
    </recommendedName>
</protein>
<evidence type="ECO:0000313" key="3">
    <source>
        <dbReference type="Proteomes" id="UP000626148"/>
    </source>
</evidence>
<proteinExistence type="inferred from homology"/>
<dbReference type="Gene3D" id="1.20.120.740">
    <property type="entry name" value="YgfB uncharacterised protein family UPF0149, PF03695"/>
    <property type="match status" value="1"/>
</dbReference>
<accession>A0A918NKN6</accession>
<gene>
    <name evidence="2" type="ORF">GCM10007392_48660</name>
</gene>
<dbReference type="Pfam" id="PF03695">
    <property type="entry name" value="UPF0149"/>
    <property type="match status" value="1"/>
</dbReference>